<evidence type="ECO:0000259" key="1">
    <source>
        <dbReference type="PROSITE" id="PS51782"/>
    </source>
</evidence>
<protein>
    <submittedName>
        <fullName evidence="2">LysM peptidoglycan-binding domain-containing protein</fullName>
    </submittedName>
</protein>
<proteinExistence type="predicted"/>
<dbReference type="RefSeq" id="WP_196150258.1">
    <property type="nucleotide sequence ID" value="NZ_JADMLG010000006.1"/>
</dbReference>
<dbReference type="PROSITE" id="PS51782">
    <property type="entry name" value="LYSM"/>
    <property type="match status" value="1"/>
</dbReference>
<gene>
    <name evidence="2" type="ORF">IT779_16845</name>
</gene>
<keyword evidence="3" id="KW-1185">Reference proteome</keyword>
<feature type="domain" description="LysM" evidence="1">
    <location>
        <begin position="3"/>
        <end position="50"/>
    </location>
</feature>
<accession>A0A931ICC9</accession>
<reference evidence="2" key="1">
    <citation type="submission" date="2020-11" db="EMBL/GenBank/DDBJ databases">
        <title>Nocardia NEAU-351.nov., a novel actinomycete isolated from the cow dung.</title>
        <authorList>
            <person name="Zhang X."/>
        </authorList>
    </citation>
    <scope>NUCLEOTIDE SEQUENCE</scope>
    <source>
        <strain evidence="2">NEAU-351</strain>
    </source>
</reference>
<dbReference type="InterPro" id="IPR036779">
    <property type="entry name" value="LysM_dom_sf"/>
</dbReference>
<dbReference type="AlphaFoldDB" id="A0A931ICC9"/>
<dbReference type="CDD" id="cd00118">
    <property type="entry name" value="LysM"/>
    <property type="match status" value="1"/>
</dbReference>
<dbReference type="Proteomes" id="UP000655751">
    <property type="component" value="Unassembled WGS sequence"/>
</dbReference>
<evidence type="ECO:0000313" key="2">
    <source>
        <dbReference type="EMBL" id="MBH0777946.1"/>
    </source>
</evidence>
<sequence length="62" mass="6726">MVEIHTVVAGDTLSEIVMKKYGDLKFLRKIAELNNIANPDLIRVGQKISLPSRSDLTAGSSA</sequence>
<evidence type="ECO:0000313" key="3">
    <source>
        <dbReference type="Proteomes" id="UP000655751"/>
    </source>
</evidence>
<dbReference type="EMBL" id="JADMLG010000006">
    <property type="protein sequence ID" value="MBH0777946.1"/>
    <property type="molecule type" value="Genomic_DNA"/>
</dbReference>
<organism evidence="2 3">
    <name type="scientific">Nocardia bovistercoris</name>
    <dbReference type="NCBI Taxonomy" id="2785916"/>
    <lineage>
        <taxon>Bacteria</taxon>
        <taxon>Bacillati</taxon>
        <taxon>Actinomycetota</taxon>
        <taxon>Actinomycetes</taxon>
        <taxon>Mycobacteriales</taxon>
        <taxon>Nocardiaceae</taxon>
        <taxon>Nocardia</taxon>
    </lineage>
</organism>
<name>A0A931ICC9_9NOCA</name>
<dbReference type="SMART" id="SM00257">
    <property type="entry name" value="LysM"/>
    <property type="match status" value="1"/>
</dbReference>
<dbReference type="InterPro" id="IPR018392">
    <property type="entry name" value="LysM"/>
</dbReference>
<dbReference type="Pfam" id="PF01476">
    <property type="entry name" value="LysM"/>
    <property type="match status" value="1"/>
</dbReference>
<comment type="caution">
    <text evidence="2">The sequence shown here is derived from an EMBL/GenBank/DDBJ whole genome shotgun (WGS) entry which is preliminary data.</text>
</comment>
<dbReference type="SUPFAM" id="SSF54106">
    <property type="entry name" value="LysM domain"/>
    <property type="match status" value="1"/>
</dbReference>
<dbReference type="Gene3D" id="3.10.350.10">
    <property type="entry name" value="LysM domain"/>
    <property type="match status" value="1"/>
</dbReference>